<reference evidence="1 2" key="1">
    <citation type="submission" date="2018-09" db="EMBL/GenBank/DDBJ databases">
        <title>Genome Sequence of Paenibacillus lautus Strain E7593-69, Azo Dye-Degrading Bacteria, Isolated from Commercial Tattoo Inks.</title>
        <authorList>
            <person name="Nho S.W."/>
            <person name="Kim S.-J."/>
            <person name="Kweon O."/>
            <person name="Cerniglia C.E."/>
        </authorList>
    </citation>
    <scope>NUCLEOTIDE SEQUENCE [LARGE SCALE GENOMIC DNA]</scope>
    <source>
        <strain evidence="1 2">E7593-69</strain>
    </source>
</reference>
<accession>A0A385TSZ2</accession>
<protein>
    <recommendedName>
        <fullName evidence="3">LexA repressor DNA-binding domain-containing protein</fullName>
    </recommendedName>
</protein>
<dbReference type="RefSeq" id="WP_119849227.1">
    <property type="nucleotide sequence ID" value="NZ_CP032412.1"/>
</dbReference>
<dbReference type="Proteomes" id="UP000266552">
    <property type="component" value="Chromosome"/>
</dbReference>
<organism evidence="1 2">
    <name type="scientific">Paenibacillus lautus</name>
    <name type="common">Bacillus lautus</name>
    <dbReference type="NCBI Taxonomy" id="1401"/>
    <lineage>
        <taxon>Bacteria</taxon>
        <taxon>Bacillati</taxon>
        <taxon>Bacillota</taxon>
        <taxon>Bacilli</taxon>
        <taxon>Bacillales</taxon>
        <taxon>Paenibacillaceae</taxon>
        <taxon>Paenibacillus</taxon>
    </lineage>
</organism>
<evidence type="ECO:0000313" key="1">
    <source>
        <dbReference type="EMBL" id="AYB45477.1"/>
    </source>
</evidence>
<dbReference type="EMBL" id="CP032412">
    <property type="protein sequence ID" value="AYB45477.1"/>
    <property type="molecule type" value="Genomic_DNA"/>
</dbReference>
<gene>
    <name evidence="1" type="ORF">D5F53_20205</name>
</gene>
<evidence type="ECO:0000313" key="2">
    <source>
        <dbReference type="Proteomes" id="UP000266552"/>
    </source>
</evidence>
<name>A0A385TSZ2_PAELA</name>
<dbReference type="Gene3D" id="1.10.10.10">
    <property type="entry name" value="Winged helix-like DNA-binding domain superfamily/Winged helix DNA-binding domain"/>
    <property type="match status" value="1"/>
</dbReference>
<evidence type="ECO:0008006" key="3">
    <source>
        <dbReference type="Google" id="ProtNLM"/>
    </source>
</evidence>
<sequence length="87" mass="10304">MLPDLERKLLRILINYPAHRSRVPTLRLLKYLTGRKPNEIMEGIASLEEKGYIMFKNKRDLQSLIVLKEEAQPVQRVERAADYWTTH</sequence>
<keyword evidence="2" id="KW-1185">Reference proteome</keyword>
<dbReference type="InterPro" id="IPR036388">
    <property type="entry name" value="WH-like_DNA-bd_sf"/>
</dbReference>
<dbReference type="KEGG" id="plw:D5F53_20205"/>
<proteinExistence type="predicted"/>
<dbReference type="AlphaFoldDB" id="A0A385TSZ2"/>